<evidence type="ECO:0000259" key="1">
    <source>
        <dbReference type="PROSITE" id="PS51819"/>
    </source>
</evidence>
<proteinExistence type="predicted"/>
<reference evidence="2 3" key="1">
    <citation type="submission" date="2018-02" db="EMBL/GenBank/DDBJ databases">
        <title>The draft genome of Phyllobacterium myrsinacearum DSM5892.</title>
        <authorList>
            <person name="Li L."/>
            <person name="Liu L."/>
            <person name="Zhang X."/>
            <person name="Wang T."/>
        </authorList>
    </citation>
    <scope>NUCLEOTIDE SEQUENCE [LARGE SCALE GENOMIC DNA]</scope>
    <source>
        <strain evidence="2 3">DSM 5892</strain>
    </source>
</reference>
<organism evidence="2 3">
    <name type="scientific">Phyllobacterium myrsinacearum</name>
    <dbReference type="NCBI Taxonomy" id="28101"/>
    <lineage>
        <taxon>Bacteria</taxon>
        <taxon>Pseudomonadati</taxon>
        <taxon>Pseudomonadota</taxon>
        <taxon>Alphaproteobacteria</taxon>
        <taxon>Hyphomicrobiales</taxon>
        <taxon>Phyllobacteriaceae</taxon>
        <taxon>Phyllobacterium</taxon>
    </lineage>
</organism>
<dbReference type="PANTHER" id="PTHR39175:SF1">
    <property type="entry name" value="FAMILY PROTEIN, PUTATIVE (AFU_ORTHOLOGUE AFUA_3G15060)-RELATED"/>
    <property type="match status" value="1"/>
</dbReference>
<feature type="domain" description="VOC" evidence="1">
    <location>
        <begin position="5"/>
        <end position="119"/>
    </location>
</feature>
<dbReference type="Proteomes" id="UP000238563">
    <property type="component" value="Unassembled WGS sequence"/>
</dbReference>
<protein>
    <submittedName>
        <fullName evidence="2">Glyoxalase</fullName>
    </submittedName>
</protein>
<dbReference type="SUPFAM" id="SSF54593">
    <property type="entry name" value="Glyoxalase/Bleomycin resistance protein/Dihydroxybiphenyl dioxygenase"/>
    <property type="match status" value="1"/>
</dbReference>
<dbReference type="Pfam" id="PF00903">
    <property type="entry name" value="Glyoxalase"/>
    <property type="match status" value="1"/>
</dbReference>
<dbReference type="RefSeq" id="WP_105731968.1">
    <property type="nucleotide sequence ID" value="NZ_PVBT01000001.1"/>
</dbReference>
<dbReference type="AlphaFoldDB" id="A0A2S9JWP2"/>
<name>A0A2S9JWP2_9HYPH</name>
<dbReference type="InterPro" id="IPR037523">
    <property type="entry name" value="VOC_core"/>
</dbReference>
<evidence type="ECO:0000313" key="3">
    <source>
        <dbReference type="Proteomes" id="UP000238563"/>
    </source>
</evidence>
<dbReference type="InterPro" id="IPR029068">
    <property type="entry name" value="Glyas_Bleomycin-R_OHBP_Dase"/>
</dbReference>
<dbReference type="InterPro" id="IPR004360">
    <property type="entry name" value="Glyas_Fos-R_dOase_dom"/>
</dbReference>
<comment type="caution">
    <text evidence="2">The sequence shown here is derived from an EMBL/GenBank/DDBJ whole genome shotgun (WGS) entry which is preliminary data.</text>
</comment>
<dbReference type="PROSITE" id="PS51819">
    <property type="entry name" value="VOC"/>
    <property type="match status" value="1"/>
</dbReference>
<dbReference type="OrthoDB" id="9813630at2"/>
<keyword evidence="3" id="KW-1185">Reference proteome</keyword>
<accession>A0A2S9JWP2</accession>
<gene>
    <name evidence="2" type="ORF">C5750_00795</name>
</gene>
<dbReference type="Gene3D" id="3.10.180.10">
    <property type="entry name" value="2,3-Dihydroxybiphenyl 1,2-Dioxygenase, domain 1"/>
    <property type="match status" value="1"/>
</dbReference>
<evidence type="ECO:0000313" key="2">
    <source>
        <dbReference type="EMBL" id="PRD57726.1"/>
    </source>
</evidence>
<dbReference type="EMBL" id="PVBT01000001">
    <property type="protein sequence ID" value="PRD57726.1"/>
    <property type="molecule type" value="Genomic_DNA"/>
</dbReference>
<dbReference type="PANTHER" id="PTHR39175">
    <property type="entry name" value="FAMILY PROTEIN, PUTATIVE (AFU_ORTHOLOGUE AFUA_3G15060)-RELATED"/>
    <property type="match status" value="1"/>
</dbReference>
<sequence>MAITGIEHIQLAMPAGEEQAARAFYDGLLGIPEVPKPASLAGRGGCWFETGSVRIHLGVEQNFSPARKAHPALLTDSLVALVSALEAAGYAITEDQPLEKYDRRFVHDPFGNRIELMQPR</sequence>